<accession>A0ABW6K768</accession>
<keyword evidence="3" id="KW-1185">Reference proteome</keyword>
<keyword evidence="1" id="KW-0472">Membrane</keyword>
<sequence>MLEILFDLMNLPSVYTLYASILWSIFFVYYFQVETRQKFIEDHLPFDLVTDKINPLETTLKIRVNPVISRLFKALKKYQFPNNDDEGAISSL</sequence>
<keyword evidence="1" id="KW-1133">Transmembrane helix</keyword>
<keyword evidence="1" id="KW-0812">Transmembrane</keyword>
<organism evidence="2 3">
    <name type="scientific">Cytobacillus spartinae</name>
    <dbReference type="NCBI Taxonomy" id="3299023"/>
    <lineage>
        <taxon>Bacteria</taxon>
        <taxon>Bacillati</taxon>
        <taxon>Bacillota</taxon>
        <taxon>Bacilli</taxon>
        <taxon>Bacillales</taxon>
        <taxon>Bacillaceae</taxon>
        <taxon>Cytobacillus</taxon>
    </lineage>
</organism>
<comment type="caution">
    <text evidence="2">The sequence shown here is derived from an EMBL/GenBank/DDBJ whole genome shotgun (WGS) entry which is preliminary data.</text>
</comment>
<dbReference type="EMBL" id="JBIACK010000001">
    <property type="protein sequence ID" value="MFE8700030.1"/>
    <property type="molecule type" value="Genomic_DNA"/>
</dbReference>
<protein>
    <submittedName>
        <fullName evidence="2">Uncharacterized protein</fullName>
    </submittedName>
</protein>
<dbReference type="RefSeq" id="WP_389358733.1">
    <property type="nucleotide sequence ID" value="NZ_JBIACK010000001.1"/>
</dbReference>
<gene>
    <name evidence="2" type="ORF">ACFYKX_05260</name>
</gene>
<dbReference type="Proteomes" id="UP001601059">
    <property type="component" value="Unassembled WGS sequence"/>
</dbReference>
<name>A0ABW6K768_9BACI</name>
<evidence type="ECO:0000313" key="3">
    <source>
        <dbReference type="Proteomes" id="UP001601059"/>
    </source>
</evidence>
<feature type="transmembrane region" description="Helical" evidence="1">
    <location>
        <begin position="12"/>
        <end position="31"/>
    </location>
</feature>
<evidence type="ECO:0000256" key="1">
    <source>
        <dbReference type="SAM" id="Phobius"/>
    </source>
</evidence>
<evidence type="ECO:0000313" key="2">
    <source>
        <dbReference type="EMBL" id="MFE8700030.1"/>
    </source>
</evidence>
<proteinExistence type="predicted"/>
<reference evidence="2 3" key="1">
    <citation type="submission" date="2024-08" db="EMBL/GenBank/DDBJ databases">
        <title>Two novel Cytobacillus novel species.</title>
        <authorList>
            <person name="Liu G."/>
        </authorList>
    </citation>
    <scope>NUCLEOTIDE SEQUENCE [LARGE SCALE GENOMIC DNA]</scope>
    <source>
        <strain evidence="2 3">FJAT-54145</strain>
    </source>
</reference>